<protein>
    <submittedName>
        <fullName evidence="2">Asp/Glu/hydantoin racemase</fullName>
    </submittedName>
</protein>
<evidence type="ECO:0000313" key="2">
    <source>
        <dbReference type="EMBL" id="TWH19959.1"/>
    </source>
</evidence>
<dbReference type="OrthoDB" id="3784929at2"/>
<proteinExistence type="inferred from homology"/>
<dbReference type="GO" id="GO:0047661">
    <property type="term" value="F:amino-acid racemase activity"/>
    <property type="evidence" value="ECO:0007669"/>
    <property type="project" value="InterPro"/>
</dbReference>
<comment type="caution">
    <text evidence="2">The sequence shown here is derived from an EMBL/GenBank/DDBJ whole genome shotgun (WGS) entry which is preliminary data.</text>
</comment>
<accession>A0A660CEM5</accession>
<reference evidence="2 3" key="1">
    <citation type="submission" date="2019-07" db="EMBL/GenBank/DDBJ databases">
        <title>R&amp;d 2014.</title>
        <authorList>
            <person name="Klenk H.-P."/>
        </authorList>
    </citation>
    <scope>NUCLEOTIDE SEQUENCE [LARGE SCALE GENOMIC DNA]</scope>
    <source>
        <strain evidence="2 3">DSM 43194</strain>
    </source>
</reference>
<dbReference type="Proteomes" id="UP000317303">
    <property type="component" value="Unassembled WGS sequence"/>
</dbReference>
<evidence type="ECO:0000313" key="3">
    <source>
        <dbReference type="Proteomes" id="UP000317303"/>
    </source>
</evidence>
<sequence length="226" mass="23315">MRAFAVTPIHLPDEEIRRRQERYDRLSPPGLQVVLRDVGAGAPPSLDTDAAVRRSEEAVAVALRDARADSAWDAAFPDCVLDPAVPAAVGGGDVPVHGLLKLSAGHLAARGERFGAVVRNEAIGAELTRRLAAYGLTAHSAGVEVLDLPFDAIADTATWNAALGEAVARLAERGATAVLNGCSAVDVEPAALAARIVDPTAVALRLLTVDETPAGAAESVEGAVRA</sequence>
<dbReference type="EMBL" id="VLJV01000001">
    <property type="protein sequence ID" value="TWH19959.1"/>
    <property type="molecule type" value="Genomic_DNA"/>
</dbReference>
<dbReference type="AlphaFoldDB" id="A0A660CEM5"/>
<organism evidence="2 3">
    <name type="scientific">Prauserella rugosa</name>
    <dbReference type="NCBI Taxonomy" id="43354"/>
    <lineage>
        <taxon>Bacteria</taxon>
        <taxon>Bacillati</taxon>
        <taxon>Actinomycetota</taxon>
        <taxon>Actinomycetes</taxon>
        <taxon>Pseudonocardiales</taxon>
        <taxon>Pseudonocardiaceae</taxon>
        <taxon>Prauserella</taxon>
    </lineage>
</organism>
<name>A0A660CEM5_9PSEU</name>
<dbReference type="Pfam" id="PF01177">
    <property type="entry name" value="Asp_Glu_race"/>
    <property type="match status" value="1"/>
</dbReference>
<dbReference type="Gene3D" id="3.40.50.12500">
    <property type="match status" value="1"/>
</dbReference>
<dbReference type="InterPro" id="IPR053714">
    <property type="entry name" value="Iso_Racemase_Enz_sf"/>
</dbReference>
<gene>
    <name evidence="2" type="ORF">JD82_01797</name>
</gene>
<keyword evidence="3" id="KW-1185">Reference proteome</keyword>
<dbReference type="InterPro" id="IPR015942">
    <property type="entry name" value="Asp/Glu/hydantoin_racemase"/>
</dbReference>
<dbReference type="RefSeq" id="WP_051757490.1">
    <property type="nucleotide sequence ID" value="NZ_JOIJ01000003.1"/>
</dbReference>
<evidence type="ECO:0000256" key="1">
    <source>
        <dbReference type="ARBA" id="ARBA00038414"/>
    </source>
</evidence>
<comment type="similarity">
    <text evidence="1">Belongs to the HyuE racemase family.</text>
</comment>